<name>A0A094PP63_9ZZZZ</name>
<comment type="caution">
    <text evidence="1">The sequence shown here is derived from an EMBL/GenBank/DDBJ whole genome shotgun (WGS) entry which is preliminary data.</text>
</comment>
<accession>A0A094PP63</accession>
<reference evidence="1" key="1">
    <citation type="submission" date="2014-05" db="EMBL/GenBank/DDBJ databases">
        <title>Key roles for freshwater Actinobacteria revealed by deep metagenomic sequencing.</title>
        <authorList>
            <person name="Ghai R."/>
            <person name="Mizuno C.M."/>
            <person name="Picazo A."/>
            <person name="Camacho A."/>
            <person name="Rodriguez-Valera F."/>
        </authorList>
    </citation>
    <scope>NUCLEOTIDE SEQUENCE</scope>
</reference>
<proteinExistence type="predicted"/>
<organism evidence="1">
    <name type="scientific">freshwater metagenome</name>
    <dbReference type="NCBI Taxonomy" id="449393"/>
    <lineage>
        <taxon>unclassified sequences</taxon>
        <taxon>metagenomes</taxon>
        <taxon>ecological metagenomes</taxon>
    </lineage>
</organism>
<protein>
    <submittedName>
        <fullName evidence="1">Uncharacterized protein</fullName>
    </submittedName>
</protein>
<evidence type="ECO:0000313" key="1">
    <source>
        <dbReference type="EMBL" id="KGA03796.1"/>
    </source>
</evidence>
<gene>
    <name evidence="1" type="ORF">GM49_0435</name>
</gene>
<dbReference type="AlphaFoldDB" id="A0A094PP63"/>
<sequence length="51" mass="5724">MSDFESSKKIDLEEIKGQISQVSQKPLDAHPQEFENIHSNLVQALSEIDGL</sequence>
<dbReference type="EMBL" id="JNSJ01000002">
    <property type="protein sequence ID" value="KGA03796.1"/>
    <property type="molecule type" value="Genomic_DNA"/>
</dbReference>